<dbReference type="EMBL" id="BMZR01000001">
    <property type="protein sequence ID" value="GHD28974.1"/>
    <property type="molecule type" value="Genomic_DNA"/>
</dbReference>
<evidence type="ECO:0000256" key="1">
    <source>
        <dbReference type="ARBA" id="ARBA00023002"/>
    </source>
</evidence>
<dbReference type="Gene3D" id="3.40.605.10">
    <property type="entry name" value="Aldehyde Dehydrogenase, Chain A, domain 1"/>
    <property type="match status" value="1"/>
</dbReference>
<name>A0ABQ3GNU0_9GAMM</name>
<comment type="similarity">
    <text evidence="3">Belongs to the aldehyde dehydrogenase family.</text>
</comment>
<reference evidence="6" key="1">
    <citation type="journal article" date="2019" name="Int. J. Syst. Evol. Microbiol.">
        <title>The Global Catalogue of Microorganisms (GCM) 10K type strain sequencing project: providing services to taxonomists for standard genome sequencing and annotation.</title>
        <authorList>
            <consortium name="The Broad Institute Genomics Platform"/>
            <consortium name="The Broad Institute Genome Sequencing Center for Infectious Disease"/>
            <person name="Wu L."/>
            <person name="Ma J."/>
        </authorList>
    </citation>
    <scope>NUCLEOTIDE SEQUENCE [LARGE SCALE GENOMIC DNA]</scope>
    <source>
        <strain evidence="6">KCTC 42280</strain>
    </source>
</reference>
<sequence length="501" mass="55509">MNSNENIPLSWAYNWLTSPKRQYINGEWVDGASDVKWVVTNPANREALCSFEIADADQVEYTATMANQCHESGVWAKISRPQRANMLRQIAQLIRDNTEKLSVLESLPNGKLFSESMVDDIPTCADIFEYYAGWTDKFYGETSPVEEGFLNYTIKEPIGVCALIAPWNFPLYQTSLKLAAALSMGNPVIIKPSEYTPLTSIFLVELIHEHLDFPKGVINMLLTNGEMANQLTLSDNVHKVSFTGSTDVGRKIVQNSGLSNLKSATLELGGKSPCIFFEDTPDLDGAIDRAFTVMFSHKGEKCSEPTRFLIHDSLYDQVVDKLIVKANAVRCGNQFDETVTQGPQCNEAQFNKILEYIEIGKKEAKLVAGGYADTEGDNANGYFIRPTIFSEVSQDSRIAQEEIFGPVLCCTRFHTTEEAVEMANATAYGLAAGLYTSDVSRAHRVAEQIDAGMLFINRYGCYGLAAPFGGFRQSGWGKEMAIHSLSSYTKTKGVWVYFGDG</sequence>
<feature type="active site" evidence="2">
    <location>
        <position position="267"/>
    </location>
</feature>
<dbReference type="Proteomes" id="UP000610203">
    <property type="component" value="Unassembled WGS sequence"/>
</dbReference>
<dbReference type="PROSITE" id="PS00687">
    <property type="entry name" value="ALDEHYDE_DEHYDR_GLU"/>
    <property type="match status" value="1"/>
</dbReference>
<dbReference type="InterPro" id="IPR016163">
    <property type="entry name" value="Ald_DH_C"/>
</dbReference>
<dbReference type="InterPro" id="IPR016161">
    <property type="entry name" value="Ald_DH/histidinol_DH"/>
</dbReference>
<evidence type="ECO:0000256" key="3">
    <source>
        <dbReference type="RuleBase" id="RU003345"/>
    </source>
</evidence>
<dbReference type="PANTHER" id="PTHR11699">
    <property type="entry name" value="ALDEHYDE DEHYDROGENASE-RELATED"/>
    <property type="match status" value="1"/>
</dbReference>
<evidence type="ECO:0000256" key="2">
    <source>
        <dbReference type="PROSITE-ProRule" id="PRU10007"/>
    </source>
</evidence>
<protein>
    <submittedName>
        <fullName evidence="5">Aldehyde dehydrogenase</fullName>
    </submittedName>
</protein>
<evidence type="ECO:0000259" key="4">
    <source>
        <dbReference type="Pfam" id="PF00171"/>
    </source>
</evidence>
<evidence type="ECO:0000313" key="5">
    <source>
        <dbReference type="EMBL" id="GHD28974.1"/>
    </source>
</evidence>
<dbReference type="SUPFAM" id="SSF53720">
    <property type="entry name" value="ALDH-like"/>
    <property type="match status" value="1"/>
</dbReference>
<comment type="caution">
    <text evidence="5">The sequence shown here is derived from an EMBL/GenBank/DDBJ whole genome shotgun (WGS) entry which is preliminary data.</text>
</comment>
<proteinExistence type="inferred from homology"/>
<dbReference type="Gene3D" id="3.40.309.10">
    <property type="entry name" value="Aldehyde Dehydrogenase, Chain A, domain 2"/>
    <property type="match status" value="1"/>
</dbReference>
<keyword evidence="6" id="KW-1185">Reference proteome</keyword>
<dbReference type="RefSeq" id="WP_189582183.1">
    <property type="nucleotide sequence ID" value="NZ_BMZR01000001.1"/>
</dbReference>
<evidence type="ECO:0000313" key="6">
    <source>
        <dbReference type="Proteomes" id="UP000610203"/>
    </source>
</evidence>
<feature type="domain" description="Aldehyde dehydrogenase" evidence="4">
    <location>
        <begin position="28"/>
        <end position="493"/>
    </location>
</feature>
<organism evidence="5 6">
    <name type="scientific">Psychrobacter glaciei</name>
    <dbReference type="NCBI Taxonomy" id="619771"/>
    <lineage>
        <taxon>Bacteria</taxon>
        <taxon>Pseudomonadati</taxon>
        <taxon>Pseudomonadota</taxon>
        <taxon>Gammaproteobacteria</taxon>
        <taxon>Moraxellales</taxon>
        <taxon>Moraxellaceae</taxon>
        <taxon>Psychrobacter</taxon>
    </lineage>
</organism>
<gene>
    <name evidence="5" type="ORF">GCM10016272_08820</name>
</gene>
<dbReference type="InterPro" id="IPR029510">
    <property type="entry name" value="Ald_DH_CS_GLU"/>
</dbReference>
<dbReference type="InterPro" id="IPR016162">
    <property type="entry name" value="Ald_DH_N"/>
</dbReference>
<dbReference type="Pfam" id="PF00171">
    <property type="entry name" value="Aldedh"/>
    <property type="match status" value="1"/>
</dbReference>
<accession>A0ABQ3GNU0</accession>
<keyword evidence="1 3" id="KW-0560">Oxidoreductase</keyword>
<dbReference type="InterPro" id="IPR015590">
    <property type="entry name" value="Aldehyde_DH_dom"/>
</dbReference>